<comment type="caution">
    <text evidence="2">The sequence shown here is derived from an EMBL/GenBank/DDBJ whole genome shotgun (WGS) entry which is preliminary data.</text>
</comment>
<protein>
    <submittedName>
        <fullName evidence="2">Cbb3-type cytochrome oxidase maturation protein</fullName>
    </submittedName>
</protein>
<keyword evidence="1" id="KW-0812">Transmembrane</keyword>
<dbReference type="PANTHER" id="PTHR41532:SF1">
    <property type="entry name" value="FIXS PROTEIN"/>
    <property type="match status" value="1"/>
</dbReference>
<dbReference type="Pfam" id="PF03597">
    <property type="entry name" value="FixS"/>
    <property type="match status" value="1"/>
</dbReference>
<sequence length="58" mass="6366">MTVLYLLIPVTLAMGAVGLGAFFWSLRSHQYEDLEGDAERILHDNGDAPLPPQKETAP</sequence>
<reference evidence="2 3" key="1">
    <citation type="submission" date="2018-05" db="EMBL/GenBank/DDBJ databases">
        <title>Genomic Encyclopedia of Type Strains, Phase IV (KMG-IV): sequencing the most valuable type-strain genomes for metagenomic binning, comparative biology and taxonomic classification.</title>
        <authorList>
            <person name="Goeker M."/>
        </authorList>
    </citation>
    <scope>NUCLEOTIDE SEQUENCE [LARGE SCALE GENOMIC DNA]</scope>
    <source>
        <strain evidence="2 3">DSM 103371</strain>
    </source>
</reference>
<accession>A0A316G773</accession>
<dbReference type="NCBIfam" id="TIGR00847">
    <property type="entry name" value="ccoS"/>
    <property type="match status" value="1"/>
</dbReference>
<feature type="transmembrane region" description="Helical" evidence="1">
    <location>
        <begin position="6"/>
        <end position="26"/>
    </location>
</feature>
<organism evidence="2 3">
    <name type="scientific">Silicimonas algicola</name>
    <dbReference type="NCBI Taxonomy" id="1826607"/>
    <lineage>
        <taxon>Bacteria</taxon>
        <taxon>Pseudomonadati</taxon>
        <taxon>Pseudomonadota</taxon>
        <taxon>Alphaproteobacteria</taxon>
        <taxon>Rhodobacterales</taxon>
        <taxon>Paracoccaceae</taxon>
    </lineage>
</organism>
<dbReference type="EMBL" id="QGGV01000006">
    <property type="protein sequence ID" value="PWK55630.1"/>
    <property type="molecule type" value="Genomic_DNA"/>
</dbReference>
<keyword evidence="1" id="KW-0472">Membrane</keyword>
<keyword evidence="3" id="KW-1185">Reference proteome</keyword>
<keyword evidence="1" id="KW-1133">Transmembrane helix</keyword>
<evidence type="ECO:0000313" key="2">
    <source>
        <dbReference type="EMBL" id="PWK55630.1"/>
    </source>
</evidence>
<dbReference type="Proteomes" id="UP000245390">
    <property type="component" value="Unassembled WGS sequence"/>
</dbReference>
<dbReference type="RefSeq" id="WP_109759722.1">
    <property type="nucleotide sequence ID" value="NZ_CP034588.1"/>
</dbReference>
<evidence type="ECO:0000313" key="3">
    <source>
        <dbReference type="Proteomes" id="UP000245390"/>
    </source>
</evidence>
<dbReference type="OrthoDB" id="9802763at2"/>
<dbReference type="KEGG" id="salo:EF888_16795"/>
<evidence type="ECO:0000256" key="1">
    <source>
        <dbReference type="SAM" id="Phobius"/>
    </source>
</evidence>
<dbReference type="AlphaFoldDB" id="A0A316G773"/>
<dbReference type="InterPro" id="IPR004714">
    <property type="entry name" value="Cyt_oxidase_maturation_cbb3"/>
</dbReference>
<gene>
    <name evidence="2" type="ORF">C8D95_10625</name>
</gene>
<proteinExistence type="predicted"/>
<dbReference type="PANTHER" id="PTHR41532">
    <property type="entry name" value="FIXS PROTEIN"/>
    <property type="match status" value="1"/>
</dbReference>
<name>A0A316G773_9RHOB</name>